<reference evidence="1" key="1">
    <citation type="submission" date="2018-11" db="EMBL/GenBank/DDBJ databases">
        <authorList>
            <consortium name="Pathogen Informatics"/>
        </authorList>
    </citation>
    <scope>NUCLEOTIDE SEQUENCE</scope>
</reference>
<proteinExistence type="predicted"/>
<dbReference type="Proteomes" id="UP000784294">
    <property type="component" value="Unassembled WGS sequence"/>
</dbReference>
<evidence type="ECO:0000313" key="2">
    <source>
        <dbReference type="Proteomes" id="UP000784294"/>
    </source>
</evidence>
<evidence type="ECO:0000313" key="1">
    <source>
        <dbReference type="EMBL" id="VEL23937.1"/>
    </source>
</evidence>
<organism evidence="1 2">
    <name type="scientific">Protopolystoma xenopodis</name>
    <dbReference type="NCBI Taxonomy" id="117903"/>
    <lineage>
        <taxon>Eukaryota</taxon>
        <taxon>Metazoa</taxon>
        <taxon>Spiralia</taxon>
        <taxon>Lophotrochozoa</taxon>
        <taxon>Platyhelminthes</taxon>
        <taxon>Monogenea</taxon>
        <taxon>Polyopisthocotylea</taxon>
        <taxon>Polystomatidea</taxon>
        <taxon>Polystomatidae</taxon>
        <taxon>Protopolystoma</taxon>
    </lineage>
</organism>
<dbReference type="AlphaFoldDB" id="A0A448WZC0"/>
<dbReference type="EMBL" id="CAAALY010064899">
    <property type="protein sequence ID" value="VEL23937.1"/>
    <property type="molecule type" value="Genomic_DNA"/>
</dbReference>
<sequence length="54" mass="5990">MNVTWTLGAAHLSSISYFVLEARSRFDPLNQWTVILSNLSIDKTFTVTSVVTSA</sequence>
<gene>
    <name evidence="1" type="ORF">PXEA_LOCUS17377</name>
</gene>
<name>A0A448WZC0_9PLAT</name>
<protein>
    <submittedName>
        <fullName evidence="1">Uncharacterized protein</fullName>
    </submittedName>
</protein>
<accession>A0A448WZC0</accession>
<keyword evidence="2" id="KW-1185">Reference proteome</keyword>
<comment type="caution">
    <text evidence="1">The sequence shown here is derived from an EMBL/GenBank/DDBJ whole genome shotgun (WGS) entry which is preliminary data.</text>
</comment>